<keyword evidence="3 6" id="KW-0863">Zinc-finger</keyword>
<keyword evidence="7" id="KW-0175">Coiled coil</keyword>
<dbReference type="SMART" id="SM00980">
    <property type="entry name" value="THAP"/>
    <property type="match status" value="1"/>
</dbReference>
<keyword evidence="4" id="KW-0862">Zinc</keyword>
<proteinExistence type="predicted"/>
<dbReference type="Pfam" id="PF13613">
    <property type="entry name" value="HTH_Tnp_4"/>
    <property type="match status" value="1"/>
</dbReference>
<dbReference type="PANTHER" id="PTHR23080">
    <property type="entry name" value="THAP DOMAIN PROTEIN"/>
    <property type="match status" value="1"/>
</dbReference>
<evidence type="ECO:0000256" key="3">
    <source>
        <dbReference type="ARBA" id="ARBA00022771"/>
    </source>
</evidence>
<evidence type="ECO:0000256" key="2">
    <source>
        <dbReference type="ARBA" id="ARBA00022723"/>
    </source>
</evidence>
<feature type="domain" description="THAP-type" evidence="9">
    <location>
        <begin position="1"/>
        <end position="100"/>
    </location>
</feature>
<keyword evidence="5 6" id="KW-0238">DNA-binding</keyword>
<evidence type="ECO:0000256" key="5">
    <source>
        <dbReference type="ARBA" id="ARBA00023125"/>
    </source>
</evidence>
<dbReference type="Proteomes" id="UP000515129">
    <property type="component" value="Chromosome 8"/>
</dbReference>
<feature type="region of interest" description="Disordered" evidence="8">
    <location>
        <begin position="120"/>
        <end position="245"/>
    </location>
</feature>
<dbReference type="InterPro" id="IPR006612">
    <property type="entry name" value="THAP_Znf"/>
</dbReference>
<dbReference type="AlphaFoldDB" id="A0A6P6PX87"/>
<evidence type="ECO:0000256" key="4">
    <source>
        <dbReference type="ARBA" id="ARBA00022833"/>
    </source>
</evidence>
<dbReference type="KEGG" id="caua:113107400"/>
<dbReference type="GO" id="GO:0008270">
    <property type="term" value="F:zinc ion binding"/>
    <property type="evidence" value="ECO:0007669"/>
    <property type="project" value="UniProtKB-KW"/>
</dbReference>
<dbReference type="PANTHER" id="PTHR23080:SF144">
    <property type="entry name" value="SPINDLE AND KINETOCHORE ASSOCIATED COMPLEX SUBUNIT 3"/>
    <property type="match status" value="1"/>
</dbReference>
<protein>
    <submittedName>
        <fullName evidence="11">Uncharacterized protein LOC113107400</fullName>
    </submittedName>
</protein>
<dbReference type="RefSeq" id="XP_026125674.1">
    <property type="nucleotide sequence ID" value="XM_026269889.1"/>
</dbReference>
<evidence type="ECO:0000256" key="8">
    <source>
        <dbReference type="SAM" id="MobiDB-lite"/>
    </source>
</evidence>
<dbReference type="GO" id="GO:0003677">
    <property type="term" value="F:DNA binding"/>
    <property type="evidence" value="ECO:0007669"/>
    <property type="project" value="UniProtKB-UniRule"/>
</dbReference>
<name>A0A6P6PX87_CARAU</name>
<dbReference type="SUPFAM" id="SSF57716">
    <property type="entry name" value="Glucocorticoid receptor-like (DNA-binding domain)"/>
    <property type="match status" value="1"/>
</dbReference>
<keyword evidence="10" id="KW-1185">Reference proteome</keyword>
<dbReference type="PROSITE" id="PS50950">
    <property type="entry name" value="ZF_THAP"/>
    <property type="match status" value="1"/>
</dbReference>
<organism evidence="10 11">
    <name type="scientific">Carassius auratus</name>
    <name type="common">Goldfish</name>
    <dbReference type="NCBI Taxonomy" id="7957"/>
    <lineage>
        <taxon>Eukaryota</taxon>
        <taxon>Metazoa</taxon>
        <taxon>Chordata</taxon>
        <taxon>Craniata</taxon>
        <taxon>Vertebrata</taxon>
        <taxon>Euteleostomi</taxon>
        <taxon>Actinopterygii</taxon>
        <taxon>Neopterygii</taxon>
        <taxon>Teleostei</taxon>
        <taxon>Ostariophysi</taxon>
        <taxon>Cypriniformes</taxon>
        <taxon>Cyprinidae</taxon>
        <taxon>Cyprininae</taxon>
        <taxon>Carassius</taxon>
    </lineage>
</organism>
<evidence type="ECO:0000256" key="1">
    <source>
        <dbReference type="ARBA" id="ARBA00001968"/>
    </source>
</evidence>
<feature type="coiled-coil region" evidence="7">
    <location>
        <begin position="259"/>
        <end position="286"/>
    </location>
</feature>
<dbReference type="GeneID" id="113107400"/>
<evidence type="ECO:0000313" key="11">
    <source>
        <dbReference type="RefSeq" id="XP_026125674.1"/>
    </source>
</evidence>
<keyword evidence="2" id="KW-0479">Metal-binding</keyword>
<evidence type="ECO:0000256" key="7">
    <source>
        <dbReference type="SAM" id="Coils"/>
    </source>
</evidence>
<dbReference type="OrthoDB" id="6369483at2759"/>
<sequence length="575" mass="65776">MPGSHCCVNKCSSTSHDRYGKHRNNGIQFFRLPKWIQHQGKQMSDLTRRRRIAWLAAIRRKDFTFDFVPQSMRVCSLHFHSGKPSYQMLENHPDWTPSLLLGHNDVKETNVARYQRQVKRRTQHLERPPLPVQDQQSPLPAQDHQQSLPPAQYQQSPSPGQYQRPLSPDQCQQSPSPDQYQRPLSPDQCQQSPSPDQYQRPLSPDQDQQSPSPDQDQRSPSPAQYQQQLPSPAQDQQPPSPPAARDMECGLCICRRDVIKNLLEENRALKQELDEYRINENFLNGDDNTVKYYTGLPNFALFQTLLVNLTPYLSQSRMKTLSPFQLVLLTLMRLRLDLPIQLLSYLFRVHETTVADAFHHTLGVMYAQLCPLVHWPSRECLFTSMPHQFVESFGENVVAIVDCFEVFIEKPSNELARAQTFSQHKQAYTMKYLIVIMPQGVISFISKGWGGRTSDKHITEQSGFLDQLLPGDIVLANRGFNIRESVGMMCAEVKTPTVSNGHAELEVKDVEETRAIAHLRIHVERVISVVHNKFKILHSTVPVHLLVKCEGENLMSLDKIVTVCCALTNMCKSVV</sequence>
<evidence type="ECO:0000256" key="6">
    <source>
        <dbReference type="PROSITE-ProRule" id="PRU00309"/>
    </source>
</evidence>
<dbReference type="InterPro" id="IPR027806">
    <property type="entry name" value="HARBI1_dom"/>
</dbReference>
<reference evidence="11" key="1">
    <citation type="submission" date="2025-08" db="UniProtKB">
        <authorList>
            <consortium name="RefSeq"/>
        </authorList>
    </citation>
    <scope>IDENTIFICATION</scope>
    <source>
        <strain evidence="11">Wakin</strain>
        <tissue evidence="11">Muscle</tissue>
    </source>
</reference>
<dbReference type="Pfam" id="PF13359">
    <property type="entry name" value="DDE_Tnp_4"/>
    <property type="match status" value="1"/>
</dbReference>
<gene>
    <name evidence="11" type="primary">LOC113107400</name>
</gene>
<comment type="cofactor">
    <cofactor evidence="1">
        <name>a divalent metal cation</name>
        <dbReference type="ChEBI" id="CHEBI:60240"/>
    </cofactor>
</comment>
<dbReference type="InterPro" id="IPR027805">
    <property type="entry name" value="Transposase_HTH_dom"/>
</dbReference>
<feature type="compositionally biased region" description="Low complexity" evidence="8">
    <location>
        <begin position="145"/>
        <end position="237"/>
    </location>
</feature>
<evidence type="ECO:0000259" key="9">
    <source>
        <dbReference type="PROSITE" id="PS50950"/>
    </source>
</evidence>
<accession>A0A6P6PX87</accession>
<evidence type="ECO:0000313" key="10">
    <source>
        <dbReference type="Proteomes" id="UP000515129"/>
    </source>
</evidence>
<dbReference type="Pfam" id="PF05485">
    <property type="entry name" value="THAP"/>
    <property type="match status" value="1"/>
</dbReference>